<proteinExistence type="predicted"/>
<evidence type="ECO:0000313" key="1">
    <source>
        <dbReference type="EMBL" id="JAH81812.1"/>
    </source>
</evidence>
<sequence>MTGNLGNLTHYTGPCKKNTSINYKLPKCLFR</sequence>
<protein>
    <submittedName>
        <fullName evidence="1">Uncharacterized protein</fullName>
    </submittedName>
</protein>
<organism evidence="1">
    <name type="scientific">Anguilla anguilla</name>
    <name type="common">European freshwater eel</name>
    <name type="synonym">Muraena anguilla</name>
    <dbReference type="NCBI Taxonomy" id="7936"/>
    <lineage>
        <taxon>Eukaryota</taxon>
        <taxon>Metazoa</taxon>
        <taxon>Chordata</taxon>
        <taxon>Craniata</taxon>
        <taxon>Vertebrata</taxon>
        <taxon>Euteleostomi</taxon>
        <taxon>Actinopterygii</taxon>
        <taxon>Neopterygii</taxon>
        <taxon>Teleostei</taxon>
        <taxon>Anguilliformes</taxon>
        <taxon>Anguillidae</taxon>
        <taxon>Anguilla</taxon>
    </lineage>
</organism>
<name>A0A0E9VUU3_ANGAN</name>
<reference evidence="1" key="1">
    <citation type="submission" date="2014-11" db="EMBL/GenBank/DDBJ databases">
        <authorList>
            <person name="Amaro Gonzalez C."/>
        </authorList>
    </citation>
    <scope>NUCLEOTIDE SEQUENCE</scope>
</reference>
<reference evidence="1" key="2">
    <citation type="journal article" date="2015" name="Fish Shellfish Immunol.">
        <title>Early steps in the European eel (Anguilla anguilla)-Vibrio vulnificus interaction in the gills: Role of the RtxA13 toxin.</title>
        <authorList>
            <person name="Callol A."/>
            <person name="Pajuelo D."/>
            <person name="Ebbesson L."/>
            <person name="Teles M."/>
            <person name="MacKenzie S."/>
            <person name="Amaro C."/>
        </authorList>
    </citation>
    <scope>NUCLEOTIDE SEQUENCE</scope>
</reference>
<dbReference type="EMBL" id="GBXM01026765">
    <property type="protein sequence ID" value="JAH81812.1"/>
    <property type="molecule type" value="Transcribed_RNA"/>
</dbReference>
<accession>A0A0E9VUU3</accession>
<dbReference type="AlphaFoldDB" id="A0A0E9VUU3"/>